<keyword evidence="3" id="KW-0804">Transcription</keyword>
<dbReference type="Pfam" id="PF17035">
    <property type="entry name" value="BET"/>
    <property type="match status" value="1"/>
</dbReference>
<organism evidence="9">
    <name type="scientific">Polytomella parva</name>
    <dbReference type="NCBI Taxonomy" id="51329"/>
    <lineage>
        <taxon>Eukaryota</taxon>
        <taxon>Viridiplantae</taxon>
        <taxon>Chlorophyta</taxon>
        <taxon>core chlorophytes</taxon>
        <taxon>Chlorophyceae</taxon>
        <taxon>CS clade</taxon>
        <taxon>Chlamydomonadales</taxon>
        <taxon>Chlamydomonadaceae</taxon>
        <taxon>Polytomella</taxon>
    </lineage>
</organism>
<dbReference type="Gene3D" id="1.20.920.10">
    <property type="entry name" value="Bromodomain-like"/>
    <property type="match status" value="1"/>
</dbReference>
<dbReference type="CDD" id="cd04369">
    <property type="entry name" value="Bromodomain"/>
    <property type="match status" value="1"/>
</dbReference>
<protein>
    <recommendedName>
        <fullName evidence="10">Bromo domain-containing protein</fullName>
    </recommendedName>
</protein>
<evidence type="ECO:0008006" key="10">
    <source>
        <dbReference type="Google" id="ProtNLM"/>
    </source>
</evidence>
<dbReference type="PANTHER" id="PTHR45926">
    <property type="entry name" value="OSJNBA0053K19.4 PROTEIN"/>
    <property type="match status" value="1"/>
</dbReference>
<dbReference type="Gene3D" id="1.20.1270.220">
    <property type="match status" value="1"/>
</dbReference>
<feature type="domain" description="Bromo" evidence="6">
    <location>
        <begin position="106"/>
        <end position="176"/>
    </location>
</feature>
<dbReference type="SMART" id="SM00297">
    <property type="entry name" value="BROMO"/>
    <property type="match status" value="1"/>
</dbReference>
<feature type="region of interest" description="Disordered" evidence="5">
    <location>
        <begin position="43"/>
        <end position="81"/>
    </location>
</feature>
<feature type="domain" description="NET" evidence="7">
    <location>
        <begin position="233"/>
        <end position="317"/>
    </location>
</feature>
<dbReference type="InterPro" id="IPR036427">
    <property type="entry name" value="Bromodomain-like_sf"/>
</dbReference>
<dbReference type="PROSITE" id="PS51525">
    <property type="entry name" value="NET"/>
    <property type="match status" value="1"/>
</dbReference>
<feature type="compositionally biased region" description="Low complexity" evidence="5">
    <location>
        <begin position="44"/>
        <end position="56"/>
    </location>
</feature>
<feature type="compositionally biased region" description="Acidic residues" evidence="5">
    <location>
        <begin position="526"/>
        <end position="548"/>
    </location>
</feature>
<evidence type="ECO:0000313" key="8">
    <source>
        <dbReference type="EMBL" id="CAD8793651.1"/>
    </source>
</evidence>
<dbReference type="PRINTS" id="PR00503">
    <property type="entry name" value="BROMODOMAIN"/>
</dbReference>
<dbReference type="EMBL" id="HBFM01034550">
    <property type="protein sequence ID" value="CAD8793652.1"/>
    <property type="molecule type" value="Transcribed_RNA"/>
</dbReference>
<proteinExistence type="predicted"/>
<dbReference type="EMBL" id="HBFM01034549">
    <property type="protein sequence ID" value="CAD8793651.1"/>
    <property type="molecule type" value="Transcribed_RNA"/>
</dbReference>
<dbReference type="PROSITE" id="PS50014">
    <property type="entry name" value="BROMODOMAIN_2"/>
    <property type="match status" value="1"/>
</dbReference>
<evidence type="ECO:0000256" key="1">
    <source>
        <dbReference type="ARBA" id="ARBA00023015"/>
    </source>
</evidence>
<evidence type="ECO:0000256" key="2">
    <source>
        <dbReference type="ARBA" id="ARBA00023117"/>
    </source>
</evidence>
<evidence type="ECO:0000256" key="5">
    <source>
        <dbReference type="SAM" id="MobiDB-lite"/>
    </source>
</evidence>
<dbReference type="PROSITE" id="PS00633">
    <property type="entry name" value="BROMODOMAIN_1"/>
    <property type="match status" value="1"/>
</dbReference>
<evidence type="ECO:0000256" key="3">
    <source>
        <dbReference type="ARBA" id="ARBA00023163"/>
    </source>
</evidence>
<reference evidence="9" key="1">
    <citation type="submission" date="2021-01" db="EMBL/GenBank/DDBJ databases">
        <authorList>
            <person name="Corre E."/>
            <person name="Pelletier E."/>
            <person name="Niang G."/>
            <person name="Scheremetjew M."/>
            <person name="Finn R."/>
            <person name="Kale V."/>
            <person name="Holt S."/>
            <person name="Cochrane G."/>
            <person name="Meng A."/>
            <person name="Brown T."/>
            <person name="Cohen L."/>
        </authorList>
    </citation>
    <scope>NUCLEOTIDE SEQUENCE</scope>
    <source>
        <strain evidence="9">SAG 63-3</strain>
    </source>
</reference>
<dbReference type="InterPro" id="IPR018359">
    <property type="entry name" value="Bromodomain_CS"/>
</dbReference>
<feature type="region of interest" description="Disordered" evidence="5">
    <location>
        <begin position="437"/>
        <end position="565"/>
    </location>
</feature>
<dbReference type="InterPro" id="IPR038336">
    <property type="entry name" value="NET_sf"/>
</dbReference>
<evidence type="ECO:0000259" key="7">
    <source>
        <dbReference type="PROSITE" id="PS51525"/>
    </source>
</evidence>
<dbReference type="Pfam" id="PF00439">
    <property type="entry name" value="Bromodomain"/>
    <property type="match status" value="1"/>
</dbReference>
<gene>
    <name evidence="8" type="ORF">PPAR00522_LOCUS22494</name>
    <name evidence="9" type="ORF">PPAR00522_LOCUS22495</name>
</gene>
<evidence type="ECO:0000256" key="4">
    <source>
        <dbReference type="PROSITE-ProRule" id="PRU00035"/>
    </source>
</evidence>
<accession>A0A6U0ZKM8</accession>
<name>A0A6U0ZKM8_9CHLO</name>
<dbReference type="AlphaFoldDB" id="A0A6U0ZKM8"/>
<feature type="compositionally biased region" description="Acidic residues" evidence="5">
    <location>
        <begin position="481"/>
        <end position="493"/>
    </location>
</feature>
<dbReference type="InterPro" id="IPR001487">
    <property type="entry name" value="Bromodomain"/>
</dbReference>
<dbReference type="SUPFAM" id="SSF47370">
    <property type="entry name" value="Bromodomain"/>
    <property type="match status" value="1"/>
</dbReference>
<keyword evidence="1" id="KW-0805">Transcription regulation</keyword>
<sequence>MDVSSRALEALDELQKIGQQRYKINQKIIEKLTKALKANRLKTAVPLSSPSTAPSSSKPPAPQVQKRVGGQLSTPTPDYKKPRLDEVEKRISEIWKKCSNIESRISRKQRAHWFLNPVSEKIVPGYLSVIKQPMDLGTVRQRLSERYYKDVRDFASDMRLIWKNCRTYNQPGQTAYNNGEQCSEEFEKAYAEAGLEQQWDEIQMMKDPQNVSLERRLSVSAKQLAARVNNVTLRPELDPSREMAMVEKRKLSIALGELQGHQIAPVLEIIAEFQSELDLSLDSDTQTELDIDSLNNQTLWKLREYVDGVQARLAGGSGIGTGGNANGGATLGGNKPPMSSSNIGGGGGAGKSIHNNNGNAGMGGGISNNLGGAKPAISGTTTCTTGMGGDSLYPVDPSSLSEACSENNSFEDVKGSNVLGTQLNQQGQQRSMFVKNQRIPPGGMANEGESATPAPKPSVYATSKKSDGSTSVINEGKWAVSEEEEDEGTETNLEEGRRGRKVNGESGASEGTDQRQGVDPKAESGQGEENDAQEGGSEEGGGDEDELWDDFKPQNEADPDGGPKE</sequence>
<dbReference type="InterPro" id="IPR027353">
    <property type="entry name" value="NET_dom"/>
</dbReference>
<feature type="compositionally biased region" description="Basic and acidic residues" evidence="5">
    <location>
        <begin position="512"/>
        <end position="522"/>
    </location>
</feature>
<keyword evidence="2 4" id="KW-0103">Bromodomain</keyword>
<evidence type="ECO:0000313" key="9">
    <source>
        <dbReference type="EMBL" id="CAD8793652.1"/>
    </source>
</evidence>
<evidence type="ECO:0000259" key="6">
    <source>
        <dbReference type="PROSITE" id="PS50014"/>
    </source>
</evidence>
<feature type="compositionally biased region" description="Basic and acidic residues" evidence="5">
    <location>
        <begin position="549"/>
        <end position="565"/>
    </location>
</feature>
<feature type="compositionally biased region" description="Polar residues" evidence="5">
    <location>
        <begin position="460"/>
        <end position="473"/>
    </location>
</feature>